<organism evidence="11 12">
    <name type="scientific">Nematostella vectensis</name>
    <name type="common">Starlet sea anemone</name>
    <dbReference type="NCBI Taxonomy" id="45351"/>
    <lineage>
        <taxon>Eukaryota</taxon>
        <taxon>Metazoa</taxon>
        <taxon>Cnidaria</taxon>
        <taxon>Anthozoa</taxon>
        <taxon>Hexacorallia</taxon>
        <taxon>Actiniaria</taxon>
        <taxon>Edwardsiidae</taxon>
        <taxon>Nematostella</taxon>
    </lineage>
</organism>
<evidence type="ECO:0000256" key="4">
    <source>
        <dbReference type="ARBA" id="ARBA00022989"/>
    </source>
</evidence>
<dbReference type="InParanoid" id="A7S167"/>
<dbReference type="PhylomeDB" id="A7S167"/>
<feature type="transmembrane region" description="Helical" evidence="9">
    <location>
        <begin position="74"/>
        <end position="96"/>
    </location>
</feature>
<dbReference type="PROSITE" id="PS50262">
    <property type="entry name" value="G_PROTEIN_RECEP_F1_2"/>
    <property type="match status" value="1"/>
</dbReference>
<evidence type="ECO:0000256" key="2">
    <source>
        <dbReference type="ARBA" id="ARBA00022475"/>
    </source>
</evidence>
<sequence length="100" mass="11316">FFASLITVVAFLGNASLIYILHRDPRLKSTNNVFIESLGWTDLCMAVFKMPLWVMSIRHGSWAVSDVFCPWSAATMFTFGISSILNMGFVAINRYFKVVK</sequence>
<evidence type="ECO:0000313" key="12">
    <source>
        <dbReference type="Proteomes" id="UP000001593"/>
    </source>
</evidence>
<dbReference type="PANTHER" id="PTHR22752">
    <property type="entry name" value="G PROTEIN-COUPLED RECEPTOR"/>
    <property type="match status" value="1"/>
</dbReference>
<evidence type="ECO:0000259" key="10">
    <source>
        <dbReference type="PROSITE" id="PS50262"/>
    </source>
</evidence>
<feature type="non-terminal residue" evidence="11">
    <location>
        <position position="1"/>
    </location>
</feature>
<evidence type="ECO:0000256" key="6">
    <source>
        <dbReference type="ARBA" id="ARBA00023136"/>
    </source>
</evidence>
<dbReference type="Proteomes" id="UP000001593">
    <property type="component" value="Unassembled WGS sequence"/>
</dbReference>
<gene>
    <name evidence="11" type="ORF">NEMVEDRAFT_v1g57064</name>
</gene>
<feature type="transmembrane region" description="Helical" evidence="9">
    <location>
        <begin position="6"/>
        <end position="21"/>
    </location>
</feature>
<keyword evidence="5" id="KW-0297">G-protein coupled receptor</keyword>
<accession>A7S167</accession>
<dbReference type="Gene3D" id="1.20.1070.10">
    <property type="entry name" value="Rhodopsin 7-helix transmembrane proteins"/>
    <property type="match status" value="1"/>
</dbReference>
<protein>
    <recommendedName>
        <fullName evidence="10">G-protein coupled receptors family 1 profile domain-containing protein</fullName>
    </recommendedName>
</protein>
<dbReference type="Pfam" id="PF00001">
    <property type="entry name" value="7tm_1"/>
    <property type="match status" value="1"/>
</dbReference>
<dbReference type="SUPFAM" id="SSF81321">
    <property type="entry name" value="Family A G protein-coupled receptor-like"/>
    <property type="match status" value="1"/>
</dbReference>
<evidence type="ECO:0000256" key="3">
    <source>
        <dbReference type="ARBA" id="ARBA00022692"/>
    </source>
</evidence>
<dbReference type="InterPro" id="IPR017452">
    <property type="entry name" value="GPCR_Rhodpsn_7TM"/>
</dbReference>
<evidence type="ECO:0000256" key="1">
    <source>
        <dbReference type="ARBA" id="ARBA00004651"/>
    </source>
</evidence>
<keyword evidence="4 9" id="KW-1133">Transmembrane helix</keyword>
<evidence type="ECO:0000313" key="11">
    <source>
        <dbReference type="EMBL" id="EDO42581.1"/>
    </source>
</evidence>
<feature type="domain" description="G-protein coupled receptors family 1 profile" evidence="10">
    <location>
        <begin position="13"/>
        <end position="100"/>
    </location>
</feature>
<dbReference type="HOGENOM" id="CLU_009579_29_9_1"/>
<keyword evidence="7" id="KW-0675">Receptor</keyword>
<dbReference type="CDD" id="cd00637">
    <property type="entry name" value="7tm_classA_rhodopsin-like"/>
    <property type="match status" value="1"/>
</dbReference>
<evidence type="ECO:0000256" key="5">
    <source>
        <dbReference type="ARBA" id="ARBA00023040"/>
    </source>
</evidence>
<keyword evidence="12" id="KW-1185">Reference proteome</keyword>
<dbReference type="EMBL" id="DS469563">
    <property type="protein sequence ID" value="EDO42581.1"/>
    <property type="molecule type" value="Genomic_DNA"/>
</dbReference>
<feature type="non-terminal residue" evidence="11">
    <location>
        <position position="100"/>
    </location>
</feature>
<keyword evidence="2" id="KW-1003">Cell membrane</keyword>
<dbReference type="PROSITE" id="PS00237">
    <property type="entry name" value="G_PROTEIN_RECEP_F1_1"/>
    <property type="match status" value="1"/>
</dbReference>
<proteinExistence type="predicted"/>
<comment type="subcellular location">
    <subcellularLocation>
        <location evidence="1">Cell membrane</location>
        <topology evidence="1">Multi-pass membrane protein</topology>
    </subcellularLocation>
</comment>
<evidence type="ECO:0000256" key="7">
    <source>
        <dbReference type="ARBA" id="ARBA00023170"/>
    </source>
</evidence>
<dbReference type="GO" id="GO:0004930">
    <property type="term" value="F:G protein-coupled receptor activity"/>
    <property type="evidence" value="ECO:0007669"/>
    <property type="project" value="UniProtKB-KW"/>
</dbReference>
<evidence type="ECO:0000256" key="8">
    <source>
        <dbReference type="ARBA" id="ARBA00023224"/>
    </source>
</evidence>
<keyword evidence="8" id="KW-0807">Transducer</keyword>
<reference evidence="11 12" key="1">
    <citation type="journal article" date="2007" name="Science">
        <title>Sea anemone genome reveals ancestral eumetazoan gene repertoire and genomic organization.</title>
        <authorList>
            <person name="Putnam N.H."/>
            <person name="Srivastava M."/>
            <person name="Hellsten U."/>
            <person name="Dirks B."/>
            <person name="Chapman J."/>
            <person name="Salamov A."/>
            <person name="Terry A."/>
            <person name="Shapiro H."/>
            <person name="Lindquist E."/>
            <person name="Kapitonov V.V."/>
            <person name="Jurka J."/>
            <person name="Genikhovich G."/>
            <person name="Grigoriev I.V."/>
            <person name="Lucas S.M."/>
            <person name="Steele R.E."/>
            <person name="Finnerty J.R."/>
            <person name="Technau U."/>
            <person name="Martindale M.Q."/>
            <person name="Rokhsar D.S."/>
        </authorList>
    </citation>
    <scope>NUCLEOTIDE SEQUENCE [LARGE SCALE GENOMIC DNA]</scope>
    <source>
        <strain evidence="12">CH2 X CH6</strain>
    </source>
</reference>
<name>A7S167_NEMVE</name>
<dbReference type="GO" id="GO:0005886">
    <property type="term" value="C:plasma membrane"/>
    <property type="evidence" value="ECO:0007669"/>
    <property type="project" value="UniProtKB-SubCell"/>
</dbReference>
<evidence type="ECO:0000256" key="9">
    <source>
        <dbReference type="SAM" id="Phobius"/>
    </source>
</evidence>
<dbReference type="InterPro" id="IPR000276">
    <property type="entry name" value="GPCR_Rhodpsn"/>
</dbReference>
<keyword evidence="3 9" id="KW-0812">Transmembrane</keyword>
<keyword evidence="6 9" id="KW-0472">Membrane</keyword>
<feature type="transmembrane region" description="Helical" evidence="9">
    <location>
        <begin position="33"/>
        <end position="54"/>
    </location>
</feature>
<dbReference type="AlphaFoldDB" id="A7S167"/>